<sequence>MFRGDSLHKTRLVNFQNSASSLQKTRDRHTTELFPRNEYDPHTFVTTQSASLQPTRATQGIGTTYTQSGGAMTYLSNDTVSSKDNNKCTDETGSENSEDDTADLMAGGTRRRTDAFPNTRTMYIVADATDQTLIKYFFARMDMLGISANDRKGVKPHISLMEVQINVANPAHTVLLDATTGRVSSVLERFMIQHYASVSPQMYIESIKGNYEIMGDFIAKVYTSQNPTYITAFRVGFYKFIESYLGKGVRSVTMINNKKFFVYSYKGTPLIAVPEYYHGVGVWKPHLSLVRLDKIQNSNPSLYSAYQEKNDVDVLVNALRGVRGSIDSLNMGQHFDSLRITMKQ</sequence>
<dbReference type="Proteomes" id="UP000594342">
    <property type="component" value="Unassembled WGS sequence"/>
</dbReference>
<reference evidence="2 3" key="1">
    <citation type="submission" date="2018-10" db="EMBL/GenBank/DDBJ databases">
        <authorList>
            <consortium name="IHU Genomes"/>
        </authorList>
    </citation>
    <scope>NUCLEOTIDE SEQUENCE [LARGE SCALE GENOMIC DNA]</scope>
    <source>
        <strain evidence="2 3">A1</strain>
    </source>
</reference>
<feature type="region of interest" description="Disordered" evidence="1">
    <location>
        <begin position="77"/>
        <end position="103"/>
    </location>
</feature>
<keyword evidence="3" id="KW-1185">Reference proteome</keyword>
<evidence type="ECO:0000313" key="2">
    <source>
        <dbReference type="EMBL" id="VBB18406.1"/>
    </source>
</evidence>
<evidence type="ECO:0000313" key="3">
    <source>
        <dbReference type="Proteomes" id="UP000594342"/>
    </source>
</evidence>
<organism evidence="2 3">
    <name type="scientific">Yasminevirus sp. GU-2018</name>
    <dbReference type="NCBI Taxonomy" id="2420051"/>
    <lineage>
        <taxon>Viruses</taxon>
        <taxon>Varidnaviria</taxon>
        <taxon>Bamfordvirae</taxon>
        <taxon>Nucleocytoviricota</taxon>
        <taxon>Megaviricetes</taxon>
        <taxon>Imitervirales</taxon>
        <taxon>Mimiviridae</taxon>
        <taxon>Klosneuvirinae</taxon>
        <taxon>Yasminevirus</taxon>
        <taxon>Yasminevirus saudimassiliense</taxon>
    </lineage>
</organism>
<name>A0A5K0UBE8_9VIRU</name>
<proteinExistence type="predicted"/>
<dbReference type="EMBL" id="UPSH01000001">
    <property type="protein sequence ID" value="VBB18406.1"/>
    <property type="molecule type" value="Genomic_DNA"/>
</dbReference>
<accession>A0A5K0UBE8</accession>
<feature type="compositionally biased region" description="Acidic residues" evidence="1">
    <location>
        <begin position="92"/>
        <end position="102"/>
    </location>
</feature>
<comment type="caution">
    <text evidence="2">The sequence shown here is derived from an EMBL/GenBank/DDBJ whole genome shotgun (WGS) entry which is preliminary data.</text>
</comment>
<gene>
    <name evidence="2" type="ORF">YASMINEVIRUS_869</name>
</gene>
<evidence type="ECO:0000256" key="1">
    <source>
        <dbReference type="SAM" id="MobiDB-lite"/>
    </source>
</evidence>
<protein>
    <submittedName>
        <fullName evidence="2">Uncharacterized protein</fullName>
    </submittedName>
</protein>